<name>A0A0G2E279_9PEZI</name>
<protein>
    <submittedName>
        <fullName evidence="2">Putative extracellular dioxygenase</fullName>
    </submittedName>
</protein>
<dbReference type="GO" id="GO:0016702">
    <property type="term" value="F:oxidoreductase activity, acting on single donors with incorporation of molecular oxygen, incorporation of two atoms of oxygen"/>
    <property type="evidence" value="ECO:0007669"/>
    <property type="project" value="InterPro"/>
</dbReference>
<dbReference type="GO" id="GO:0008199">
    <property type="term" value="F:ferric iron binding"/>
    <property type="evidence" value="ECO:0007669"/>
    <property type="project" value="InterPro"/>
</dbReference>
<evidence type="ECO:0000313" key="3">
    <source>
        <dbReference type="Proteomes" id="UP000034182"/>
    </source>
</evidence>
<dbReference type="SUPFAM" id="SSF49482">
    <property type="entry name" value="Aromatic compound dioxygenase"/>
    <property type="match status" value="1"/>
</dbReference>
<dbReference type="Gene3D" id="2.60.130.10">
    <property type="entry name" value="Aromatic compound dioxygenase"/>
    <property type="match status" value="1"/>
</dbReference>
<gene>
    <name evidence="2" type="ORF">UCDDS831_g06642</name>
</gene>
<dbReference type="AlphaFoldDB" id="A0A0G2E279"/>
<accession>A0A0G2E279</accession>
<feature type="chain" id="PRO_5002543381" evidence="1">
    <location>
        <begin position="19"/>
        <end position="353"/>
    </location>
</feature>
<keyword evidence="2" id="KW-0560">Oxidoreductase</keyword>
<evidence type="ECO:0000313" key="2">
    <source>
        <dbReference type="EMBL" id="KKY17172.1"/>
    </source>
</evidence>
<keyword evidence="2" id="KW-0223">Dioxygenase</keyword>
<dbReference type="EMBL" id="LAQI01000160">
    <property type="protein sequence ID" value="KKY17172.1"/>
    <property type="molecule type" value="Genomic_DNA"/>
</dbReference>
<comment type="caution">
    <text evidence="2">The sequence shown here is derived from an EMBL/GenBank/DDBJ whole genome shotgun (WGS) entry which is preliminary data.</text>
</comment>
<feature type="signal peptide" evidence="1">
    <location>
        <begin position="1"/>
        <end position="18"/>
    </location>
</feature>
<dbReference type="PANTHER" id="PTHR34315:SF1">
    <property type="entry name" value="INTRADIOL RING-CLEAVAGE DIOXYGENASES DOMAIN-CONTAINING PROTEIN-RELATED"/>
    <property type="match status" value="1"/>
</dbReference>
<reference evidence="2 3" key="1">
    <citation type="submission" date="2015-03" db="EMBL/GenBank/DDBJ databases">
        <authorList>
            <person name="Morales-Cruz A."/>
            <person name="Amrine K.C."/>
            <person name="Cantu D."/>
        </authorList>
    </citation>
    <scope>NUCLEOTIDE SEQUENCE [LARGE SCALE GENOMIC DNA]</scope>
    <source>
        <strain evidence="2">DS831</strain>
    </source>
</reference>
<dbReference type="PANTHER" id="PTHR34315">
    <property type="match status" value="1"/>
</dbReference>
<evidence type="ECO:0000256" key="1">
    <source>
        <dbReference type="SAM" id="SignalP"/>
    </source>
</evidence>
<keyword evidence="1" id="KW-0732">Signal</keyword>
<sequence length="353" mass="38466">MKFSTIAALFSATALVAAHPEKHTGEASQQEHELLTRGSSKCAAAIEKRKAAFMEKRSRSLYKRQVRDGRIHEKRDLADVDKRSIYPTIQNDTCILAEDTIWGPYGIDNEILRHDLRETQDGLDFYLDIGLLDVETCEPLPNAAVTIWNCNATGSYSSYTGIDPQTAELLDGWEKRADGTTDDETFLRGIMKSDNEGMVEFLTKFPGYYVTRTTHIHLTVQANVSNGTSYSASSVQHIGQLFFDEDLLNSVYQLAPYAAHLETLNRTLNSEDSLLTATGTNGASPMISVEYLGDDISDGLVGYITVGINSTAAGIATTGMDVNPQGFIPTVSVDDAVRAAATSVDAAAGYKKV</sequence>
<dbReference type="InterPro" id="IPR015889">
    <property type="entry name" value="Intradiol_dOase_core"/>
</dbReference>
<dbReference type="CDD" id="cd03457">
    <property type="entry name" value="intradiol_dioxygenase_like"/>
    <property type="match status" value="1"/>
</dbReference>
<reference evidence="2 3" key="2">
    <citation type="submission" date="2015-05" db="EMBL/GenBank/DDBJ databases">
        <title>Distinctive expansion of gene families associated with plant cell wall degradation and secondary metabolism in the genomes of grapevine trunk pathogens.</title>
        <authorList>
            <person name="Lawrence D.P."/>
            <person name="Travadon R."/>
            <person name="Rolshausen P.E."/>
            <person name="Baumgartner K."/>
        </authorList>
    </citation>
    <scope>NUCLEOTIDE SEQUENCE [LARGE SCALE GENOMIC DNA]</scope>
    <source>
        <strain evidence="2">DS831</strain>
    </source>
</reference>
<organism evidence="2 3">
    <name type="scientific">Diplodia seriata</name>
    <dbReference type="NCBI Taxonomy" id="420778"/>
    <lineage>
        <taxon>Eukaryota</taxon>
        <taxon>Fungi</taxon>
        <taxon>Dikarya</taxon>
        <taxon>Ascomycota</taxon>
        <taxon>Pezizomycotina</taxon>
        <taxon>Dothideomycetes</taxon>
        <taxon>Dothideomycetes incertae sedis</taxon>
        <taxon>Botryosphaeriales</taxon>
        <taxon>Botryosphaeriaceae</taxon>
        <taxon>Diplodia</taxon>
    </lineage>
</organism>
<dbReference type="Proteomes" id="UP000034182">
    <property type="component" value="Unassembled WGS sequence"/>
</dbReference>
<proteinExistence type="predicted"/>